<evidence type="ECO:0000256" key="1">
    <source>
        <dbReference type="SAM" id="MobiDB-lite"/>
    </source>
</evidence>
<dbReference type="AlphaFoldDB" id="A0A7E4ZZI2"/>
<feature type="compositionally biased region" description="Low complexity" evidence="1">
    <location>
        <begin position="486"/>
        <end position="498"/>
    </location>
</feature>
<accession>A0A7E4ZZI2</accession>
<keyword evidence="2" id="KW-1185">Reference proteome</keyword>
<feature type="compositionally biased region" description="Acidic residues" evidence="1">
    <location>
        <begin position="288"/>
        <end position="297"/>
    </location>
</feature>
<feature type="region of interest" description="Disordered" evidence="1">
    <location>
        <begin position="552"/>
        <end position="708"/>
    </location>
</feature>
<evidence type="ECO:0000313" key="3">
    <source>
        <dbReference type="WBParaSite" id="Pan_g5397.t1"/>
    </source>
</evidence>
<feature type="compositionally biased region" description="Basic residues" evidence="1">
    <location>
        <begin position="272"/>
        <end position="283"/>
    </location>
</feature>
<dbReference type="Proteomes" id="UP000492821">
    <property type="component" value="Unassembled WGS sequence"/>
</dbReference>
<feature type="compositionally biased region" description="Polar residues" evidence="1">
    <location>
        <begin position="628"/>
        <end position="650"/>
    </location>
</feature>
<reference evidence="3" key="2">
    <citation type="submission" date="2020-10" db="UniProtKB">
        <authorList>
            <consortium name="WormBaseParasite"/>
        </authorList>
    </citation>
    <scope>IDENTIFICATION</scope>
</reference>
<evidence type="ECO:0000313" key="2">
    <source>
        <dbReference type="Proteomes" id="UP000492821"/>
    </source>
</evidence>
<feature type="region of interest" description="Disordered" evidence="1">
    <location>
        <begin position="477"/>
        <end position="538"/>
    </location>
</feature>
<feature type="compositionally biased region" description="Basic residues" evidence="1">
    <location>
        <begin position="332"/>
        <end position="342"/>
    </location>
</feature>
<dbReference type="WBParaSite" id="Pan_g5397.t1">
    <property type="protein sequence ID" value="Pan_g5397.t1"/>
    <property type="gene ID" value="Pan_g5397"/>
</dbReference>
<feature type="compositionally biased region" description="Basic and acidic residues" evidence="1">
    <location>
        <begin position="552"/>
        <end position="580"/>
    </location>
</feature>
<feature type="compositionally biased region" description="Basic and acidic residues" evidence="1">
    <location>
        <begin position="672"/>
        <end position="691"/>
    </location>
</feature>
<feature type="compositionally biased region" description="Polar residues" evidence="1">
    <location>
        <begin position="693"/>
        <end position="706"/>
    </location>
</feature>
<organism evidence="2 3">
    <name type="scientific">Panagrellus redivivus</name>
    <name type="common">Microworm</name>
    <dbReference type="NCBI Taxonomy" id="6233"/>
    <lineage>
        <taxon>Eukaryota</taxon>
        <taxon>Metazoa</taxon>
        <taxon>Ecdysozoa</taxon>
        <taxon>Nematoda</taxon>
        <taxon>Chromadorea</taxon>
        <taxon>Rhabditida</taxon>
        <taxon>Tylenchina</taxon>
        <taxon>Panagrolaimomorpha</taxon>
        <taxon>Panagrolaimoidea</taxon>
        <taxon>Panagrolaimidae</taxon>
        <taxon>Panagrellus</taxon>
    </lineage>
</organism>
<protein>
    <submittedName>
        <fullName evidence="3">SANT domain-containing protein</fullName>
    </submittedName>
</protein>
<dbReference type="Gene3D" id="3.40.50.11960">
    <property type="match status" value="1"/>
</dbReference>
<reference evidence="2" key="1">
    <citation type="journal article" date="2013" name="Genetics">
        <title>The draft genome and transcriptome of Panagrellus redivivus are shaped by the harsh demands of a free-living lifestyle.</title>
        <authorList>
            <person name="Srinivasan J."/>
            <person name="Dillman A.R."/>
            <person name="Macchietto M.G."/>
            <person name="Heikkinen L."/>
            <person name="Lakso M."/>
            <person name="Fracchia K.M."/>
            <person name="Antoshechkin I."/>
            <person name="Mortazavi A."/>
            <person name="Wong G."/>
            <person name="Sternberg P.W."/>
        </authorList>
    </citation>
    <scope>NUCLEOTIDE SEQUENCE [LARGE SCALE GENOMIC DNA]</scope>
    <source>
        <strain evidence="2">MT8872</strain>
    </source>
</reference>
<feature type="region of interest" description="Disordered" evidence="1">
    <location>
        <begin position="267"/>
        <end position="354"/>
    </location>
</feature>
<sequence>MQTTAAISILLTFSSCKLESTQLLLNRLPFSPTMSDPPKTNYLVVVGDDSNQVVGHLQSLYEATSTGGSDIDFRLDTKYYTAKVSLKSFDDLRGLAVWRSNHRDAVVTALCCVMKRTQTTIDLTKLTALLDYFDFDCKIVACYQSSLSQPFGTTLVHWANSYGFEIIDLEPDAADVSYYEEIHEKYGLARVDEVLHAATWVNVSMKPKVEPKPYVDDSDQFDPFEGELDDEDRKAIDSLFQSLNILDYYGLRNTAGPEGEMSILEEEEKQAKKQKKNKKKRQKKDIDQGQESEDVGIELDQSGENLRESGVVEEPKSPADTEAPATTEGDAKKKKKKPKKKKPVEDVQPTSGAVYIDMSGVAAEVDEVQTEKNANVNVPLDVQKVEVADAPKDAKLITKGPSVATTSVTLTVELKKNVPAASEAQSTNAKVNAKVKPAQSQLISDAKLKDATLTSMKSANQTELSSKVAANLDAKKIAESETVGKSTTSPAPTIAASTVEEAKTTVAEATKPDANNSKLTPGKLNAKDDADSGHASPIKAVTGQVVECIASKDHDVVTIPSKDAETDKTPKDGTDPKVEKSTVLLNANDSVDSGVASPEKAVNKDGKLKGKEAEPMNDAFSGTKPVEPSNSTTASKPITANSDDFATATCNKVRETEEPTPTIKNAPGSDVKPAEEVANDDPKLNNAKEADQTETPISSKASTPDSSIFDVNVDGILQNIIGEKFRLSLQEVKRQIQAQPLEKQLELAGKVAEATFRQLSTPTDDE</sequence>
<name>A0A7E4ZZI2_PANRE</name>
<feature type="compositionally biased region" description="Basic and acidic residues" evidence="1">
    <location>
        <begin position="601"/>
        <end position="614"/>
    </location>
</feature>
<proteinExistence type="predicted"/>